<evidence type="ECO:0000313" key="4">
    <source>
        <dbReference type="Proteomes" id="UP000037540"/>
    </source>
</evidence>
<dbReference type="EMBL" id="LGVR01000006">
    <property type="protein sequence ID" value="KOA90003.1"/>
    <property type="molecule type" value="Genomic_DNA"/>
</dbReference>
<evidence type="ECO:0000259" key="2">
    <source>
        <dbReference type="PROSITE" id="PS51186"/>
    </source>
</evidence>
<dbReference type="Gene3D" id="3.40.630.30">
    <property type="match status" value="1"/>
</dbReference>
<dbReference type="Proteomes" id="UP000037540">
    <property type="component" value="Unassembled WGS sequence"/>
</dbReference>
<protein>
    <recommendedName>
        <fullName evidence="2">N-acetyltransferase domain-containing protein</fullName>
    </recommendedName>
</protein>
<comment type="caution">
    <text evidence="3">The sequence shown here is derived from an EMBL/GenBank/DDBJ whole genome shotgun (WGS) entry which is preliminary data.</text>
</comment>
<evidence type="ECO:0000313" key="3">
    <source>
        <dbReference type="EMBL" id="KOA90003.1"/>
    </source>
</evidence>
<dbReference type="InterPro" id="IPR050769">
    <property type="entry name" value="NAT_camello-type"/>
</dbReference>
<dbReference type="SUPFAM" id="SSF55729">
    <property type="entry name" value="Acyl-CoA N-acyltransferases (Nat)"/>
    <property type="match status" value="1"/>
</dbReference>
<dbReference type="PANTHER" id="PTHR13947:SF37">
    <property type="entry name" value="LD18367P"/>
    <property type="match status" value="1"/>
</dbReference>
<proteinExistence type="predicted"/>
<dbReference type="InterPro" id="IPR000182">
    <property type="entry name" value="GNAT_dom"/>
</dbReference>
<feature type="domain" description="N-acetyltransferase" evidence="2">
    <location>
        <begin position="4"/>
        <end position="207"/>
    </location>
</feature>
<reference evidence="3 4" key="1">
    <citation type="submission" date="2015-07" db="EMBL/GenBank/DDBJ databases">
        <title>Draft genome sequences of 17 French Clostridium botulinum group III.</title>
        <authorList>
            <person name="Woudstra C."/>
            <person name="Le Marechal C."/>
            <person name="Souillard R."/>
            <person name="Bayon-Auboyer M.-H."/>
            <person name="Dessouter D."/>
            <person name="Fach P."/>
        </authorList>
    </citation>
    <scope>NUCLEOTIDE SEQUENCE [LARGE SCALE GENOMIC DNA]</scope>
    <source>
        <strain evidence="3 4">12LNRI-CD</strain>
    </source>
</reference>
<dbReference type="CDD" id="cd04301">
    <property type="entry name" value="NAT_SF"/>
    <property type="match status" value="1"/>
</dbReference>
<sequence length="211" mass="24940">MSELIYREVKKDDYERIKFLINEAWKFEKFTSNLNVKDKSLEIYLRTCLLEKNYTQVVEQNGEVIGLIFGKTNNGYNFLKNIKNIPSMIVSVIQLIFENKKDRKNMREYSKVQKAYKQLLKEYSGKFDGEVVLFVVGKECRGKGIGKRLMNNFLDFCKRKEQRKIYLFTDTQCNYGFYDNNGFKRIGEKDVSINNSDGEIEMGVFLYSYDI</sequence>
<name>A0A9Q1UZX3_CLOBO</name>
<dbReference type="OrthoDB" id="2243440at2"/>
<dbReference type="PANTHER" id="PTHR13947">
    <property type="entry name" value="GNAT FAMILY N-ACETYLTRANSFERASE"/>
    <property type="match status" value="1"/>
</dbReference>
<dbReference type="AlphaFoldDB" id="A0A9Q1UZX3"/>
<dbReference type="Pfam" id="PF00583">
    <property type="entry name" value="Acetyltransf_1"/>
    <property type="match status" value="1"/>
</dbReference>
<gene>
    <name evidence="3" type="ORF">ADU74_01705</name>
</gene>
<evidence type="ECO:0000256" key="1">
    <source>
        <dbReference type="ARBA" id="ARBA00022679"/>
    </source>
</evidence>
<dbReference type="GO" id="GO:0008080">
    <property type="term" value="F:N-acetyltransferase activity"/>
    <property type="evidence" value="ECO:0007669"/>
    <property type="project" value="InterPro"/>
</dbReference>
<dbReference type="PROSITE" id="PS51186">
    <property type="entry name" value="GNAT"/>
    <property type="match status" value="1"/>
</dbReference>
<organism evidence="3 4">
    <name type="scientific">Clostridium botulinum</name>
    <dbReference type="NCBI Taxonomy" id="1491"/>
    <lineage>
        <taxon>Bacteria</taxon>
        <taxon>Bacillati</taxon>
        <taxon>Bacillota</taxon>
        <taxon>Clostridia</taxon>
        <taxon>Eubacteriales</taxon>
        <taxon>Clostridiaceae</taxon>
        <taxon>Clostridium</taxon>
    </lineage>
</organism>
<dbReference type="InterPro" id="IPR016181">
    <property type="entry name" value="Acyl_CoA_acyltransferase"/>
</dbReference>
<keyword evidence="1" id="KW-0808">Transferase</keyword>
<dbReference type="RefSeq" id="WP_013724679.1">
    <property type="nucleotide sequence ID" value="NZ_LGVO01000020.1"/>
</dbReference>
<accession>A0A9Q1UZX3</accession>